<gene>
    <name evidence="3" type="ORF">SBF1_5830002</name>
</gene>
<dbReference type="PROSITE" id="PS50035">
    <property type="entry name" value="PLD"/>
    <property type="match status" value="2"/>
</dbReference>
<dbReference type="Gene3D" id="3.30.870.10">
    <property type="entry name" value="Endonuclease Chain A"/>
    <property type="match status" value="2"/>
</dbReference>
<feature type="domain" description="PLD phosphodiesterase" evidence="2">
    <location>
        <begin position="413"/>
        <end position="440"/>
    </location>
</feature>
<name>A0A2U3LKL8_9FIRM</name>
<dbReference type="GO" id="GO:0032049">
    <property type="term" value="P:cardiolipin biosynthetic process"/>
    <property type="evidence" value="ECO:0007669"/>
    <property type="project" value="UniProtKB-ARBA"/>
</dbReference>
<keyword evidence="1" id="KW-0472">Membrane</keyword>
<accession>A0A2U3LKL8</accession>
<dbReference type="SMART" id="SM00155">
    <property type="entry name" value="PLDc"/>
    <property type="match status" value="2"/>
</dbReference>
<reference evidence="4" key="1">
    <citation type="submission" date="2018-02" db="EMBL/GenBank/DDBJ databases">
        <authorList>
            <person name="Hausmann B."/>
        </authorList>
    </citation>
    <scope>NUCLEOTIDE SEQUENCE [LARGE SCALE GENOMIC DNA]</scope>
    <source>
        <strain evidence="4">Peat soil MAG SbF1</strain>
    </source>
</reference>
<dbReference type="PANTHER" id="PTHR21248">
    <property type="entry name" value="CARDIOLIPIN SYNTHASE"/>
    <property type="match status" value="1"/>
</dbReference>
<dbReference type="EMBL" id="OMOF01000538">
    <property type="protein sequence ID" value="SPF52511.1"/>
    <property type="molecule type" value="Genomic_DNA"/>
</dbReference>
<dbReference type="InterPro" id="IPR001736">
    <property type="entry name" value="PLipase_D/transphosphatidylase"/>
</dbReference>
<dbReference type="CDD" id="cd09110">
    <property type="entry name" value="PLDc_CLS_1"/>
    <property type="match status" value="1"/>
</dbReference>
<evidence type="ECO:0000313" key="4">
    <source>
        <dbReference type="Proteomes" id="UP000238916"/>
    </source>
</evidence>
<feature type="domain" description="PLD phosphodiesterase" evidence="2">
    <location>
        <begin position="195"/>
        <end position="222"/>
    </location>
</feature>
<keyword evidence="1" id="KW-0812">Transmembrane</keyword>
<dbReference type="Pfam" id="PF13091">
    <property type="entry name" value="PLDc_2"/>
    <property type="match status" value="2"/>
</dbReference>
<evidence type="ECO:0000256" key="1">
    <source>
        <dbReference type="SAM" id="Phobius"/>
    </source>
</evidence>
<evidence type="ECO:0000313" key="3">
    <source>
        <dbReference type="EMBL" id="SPF52511.1"/>
    </source>
</evidence>
<sequence length="500" mass="56998">MNWILWLYFINTVLILFIAIREARKPAKALFWLTLSLVLPVLAFVVYLLISNPLDIPREKLKLSSPMSNKLPDLFSHSTLAIAQTLQPFSVHGLQNGRVQVLANGIKTFEVLSQSIKLAQRTIDLEYYIYRDDQIGRKITDLLIDRASFGVQIRFMRDGWGSRQFPKYQISRMMAAGIECRTIFPLRFPWISAHLCYRDHCKNVVIDGTEAFAGGINIGYEYTGLKPDVGFWRDTHVRMIGEVSDDLQTIFDNHWNIASPDRVMIHQKEKLLDKPFRTISSSRKTTLSRLSSEWNFEIGTMNGIDLETVPDSDMLHHAYIQTLEGNPGIPTEVIRETYFIALTQATQSIELTTPYFVPDEDIIMAMKTAVARGVHIRLLTSSQKDLSTLIVGQASRTYYGELLEAGVNIYLYNKGMLHSKSMLIDGEITIVGSANYDSRSFRLDYEICAVIYNSDVVNELTKQFEYDLTQSIALRIEDLAQLSIIQRVVDQGARLLSPYI</sequence>
<evidence type="ECO:0000259" key="2">
    <source>
        <dbReference type="PROSITE" id="PS50035"/>
    </source>
</evidence>
<organism evidence="3 4">
    <name type="scientific">Candidatus Desulfosporosinus infrequens</name>
    <dbReference type="NCBI Taxonomy" id="2043169"/>
    <lineage>
        <taxon>Bacteria</taxon>
        <taxon>Bacillati</taxon>
        <taxon>Bacillota</taxon>
        <taxon>Clostridia</taxon>
        <taxon>Eubacteriales</taxon>
        <taxon>Desulfitobacteriaceae</taxon>
        <taxon>Desulfosporosinus</taxon>
    </lineage>
</organism>
<protein>
    <submittedName>
        <fullName evidence="3">Cardiolipin synthase</fullName>
    </submittedName>
</protein>
<dbReference type="CDD" id="cd09112">
    <property type="entry name" value="PLDc_CLS_2"/>
    <property type="match status" value="1"/>
</dbReference>
<feature type="transmembrane region" description="Helical" evidence="1">
    <location>
        <begin position="30"/>
        <end position="50"/>
    </location>
</feature>
<feature type="transmembrane region" description="Helical" evidence="1">
    <location>
        <begin position="6"/>
        <end position="23"/>
    </location>
</feature>
<dbReference type="OrthoDB" id="9762009at2"/>
<proteinExistence type="predicted"/>
<dbReference type="InterPro" id="IPR025202">
    <property type="entry name" value="PLD-like_dom"/>
</dbReference>
<dbReference type="SUPFAM" id="SSF56024">
    <property type="entry name" value="Phospholipase D/nuclease"/>
    <property type="match status" value="2"/>
</dbReference>
<keyword evidence="1" id="KW-1133">Transmembrane helix</keyword>
<dbReference type="Proteomes" id="UP000238916">
    <property type="component" value="Unassembled WGS sequence"/>
</dbReference>
<dbReference type="GO" id="GO:0030572">
    <property type="term" value="F:phosphatidyltransferase activity"/>
    <property type="evidence" value="ECO:0007669"/>
    <property type="project" value="UniProtKB-ARBA"/>
</dbReference>
<dbReference type="PANTHER" id="PTHR21248:SF22">
    <property type="entry name" value="PHOSPHOLIPASE D"/>
    <property type="match status" value="1"/>
</dbReference>
<dbReference type="AlphaFoldDB" id="A0A2U3LKL8"/>